<dbReference type="Proteomes" id="UP000727506">
    <property type="component" value="Unassembled WGS sequence"/>
</dbReference>
<proteinExistence type="predicted"/>
<dbReference type="CDD" id="cd00397">
    <property type="entry name" value="DNA_BRE_C"/>
    <property type="match status" value="1"/>
</dbReference>
<feature type="domain" description="Tyr recombinase" evidence="4">
    <location>
        <begin position="1"/>
        <end position="123"/>
    </location>
</feature>
<keyword evidence="3" id="KW-0233">DNA recombination</keyword>
<dbReference type="GO" id="GO:0005737">
    <property type="term" value="C:cytoplasm"/>
    <property type="evidence" value="ECO:0007669"/>
    <property type="project" value="UniProtKB-SubCell"/>
</dbReference>
<evidence type="ECO:0000259" key="4">
    <source>
        <dbReference type="PROSITE" id="PS51898"/>
    </source>
</evidence>
<organism evidence="5 6">
    <name type="scientific">Slackia piriformis</name>
    <dbReference type="NCBI Taxonomy" id="626934"/>
    <lineage>
        <taxon>Bacteria</taxon>
        <taxon>Bacillati</taxon>
        <taxon>Actinomycetota</taxon>
        <taxon>Coriobacteriia</taxon>
        <taxon>Eggerthellales</taxon>
        <taxon>Eggerthellaceae</taxon>
        <taxon>Slackia</taxon>
    </lineage>
</organism>
<comment type="subcellular location">
    <subcellularLocation>
        <location evidence="1">Cytoplasm</location>
    </subcellularLocation>
</comment>
<comment type="caution">
    <text evidence="5">The sequence shown here is derived from an EMBL/GenBank/DDBJ whole genome shotgun (WGS) entry which is preliminary data.</text>
</comment>
<dbReference type="PANTHER" id="PTHR30349:SF77">
    <property type="entry name" value="TYROSINE RECOMBINASE XERC"/>
    <property type="match status" value="1"/>
</dbReference>
<dbReference type="SUPFAM" id="SSF56349">
    <property type="entry name" value="DNA breaking-rejoining enzymes"/>
    <property type="match status" value="1"/>
</dbReference>
<dbReference type="InterPro" id="IPR050090">
    <property type="entry name" value="Tyrosine_recombinase_XerCD"/>
</dbReference>
<dbReference type="InterPro" id="IPR011010">
    <property type="entry name" value="DNA_brk_join_enz"/>
</dbReference>
<dbReference type="EMBL" id="JAGZSV010000365">
    <property type="protein sequence ID" value="MBS6941871.1"/>
    <property type="molecule type" value="Genomic_DNA"/>
</dbReference>
<protein>
    <submittedName>
        <fullName evidence="5">Tyrosine-type recombinase/integrase</fullName>
    </submittedName>
</protein>
<evidence type="ECO:0000256" key="2">
    <source>
        <dbReference type="ARBA" id="ARBA00022908"/>
    </source>
</evidence>
<accession>A0A943V285</accession>
<dbReference type="PROSITE" id="PS51898">
    <property type="entry name" value="TYR_RECOMBINASE"/>
    <property type="match status" value="1"/>
</dbReference>
<evidence type="ECO:0000256" key="3">
    <source>
        <dbReference type="ARBA" id="ARBA00023172"/>
    </source>
</evidence>
<dbReference type="GO" id="GO:0003677">
    <property type="term" value="F:DNA binding"/>
    <property type="evidence" value="ECO:0007669"/>
    <property type="project" value="InterPro"/>
</dbReference>
<reference evidence="5" key="1">
    <citation type="submission" date="2021-02" db="EMBL/GenBank/DDBJ databases">
        <title>Infant gut strain persistence is associated with maternal origin, phylogeny, and functional potential including surface adhesion and iron acquisition.</title>
        <authorList>
            <person name="Lou Y.C."/>
        </authorList>
    </citation>
    <scope>NUCLEOTIDE SEQUENCE</scope>
    <source>
        <strain evidence="5">L2_039_000G1_dasL2_039_000G1_concoct_11</strain>
    </source>
</reference>
<feature type="non-terminal residue" evidence="5">
    <location>
        <position position="1"/>
    </location>
</feature>
<dbReference type="AlphaFoldDB" id="A0A943V285"/>
<dbReference type="GO" id="GO:0006310">
    <property type="term" value="P:DNA recombination"/>
    <property type="evidence" value="ECO:0007669"/>
    <property type="project" value="UniProtKB-KW"/>
</dbReference>
<gene>
    <name evidence="5" type="ORF">KH142_10515</name>
</gene>
<dbReference type="PANTHER" id="PTHR30349">
    <property type="entry name" value="PHAGE INTEGRASE-RELATED"/>
    <property type="match status" value="1"/>
</dbReference>
<dbReference type="GO" id="GO:0015074">
    <property type="term" value="P:DNA integration"/>
    <property type="evidence" value="ECO:0007669"/>
    <property type="project" value="UniProtKB-KW"/>
</dbReference>
<dbReference type="Pfam" id="PF00589">
    <property type="entry name" value="Phage_integrase"/>
    <property type="match status" value="1"/>
</dbReference>
<dbReference type="Gene3D" id="1.10.443.10">
    <property type="entry name" value="Intergrase catalytic core"/>
    <property type="match status" value="1"/>
</dbReference>
<evidence type="ECO:0000256" key="1">
    <source>
        <dbReference type="ARBA" id="ARBA00004496"/>
    </source>
</evidence>
<evidence type="ECO:0000313" key="6">
    <source>
        <dbReference type="Proteomes" id="UP000727506"/>
    </source>
</evidence>
<keyword evidence="2" id="KW-0229">DNA integration</keyword>
<name>A0A943V285_9ACTN</name>
<sequence length="127" mass="14482">ERECVVTGKGNKQRPVYFDARTKTSLQNYLSIRNDNNPALFVTLNGPSRRASVGSVEGRMRRIEKSIDVGRVHPHKFRRTLATHAIGKGMPIEQVQRLLGHAKIETTMHYAMVDQNNVKASHRKYLE</sequence>
<evidence type="ECO:0000313" key="5">
    <source>
        <dbReference type="EMBL" id="MBS6941871.1"/>
    </source>
</evidence>
<dbReference type="InterPro" id="IPR002104">
    <property type="entry name" value="Integrase_catalytic"/>
</dbReference>
<dbReference type="InterPro" id="IPR013762">
    <property type="entry name" value="Integrase-like_cat_sf"/>
</dbReference>